<keyword evidence="2 6" id="KW-0378">Hydrolase</keyword>
<name>A0AAU9DE17_9LACO</name>
<dbReference type="Gene3D" id="3.20.20.80">
    <property type="entry name" value="Glycosidases"/>
    <property type="match status" value="1"/>
</dbReference>
<keyword evidence="8" id="KW-1185">Reference proteome</keyword>
<evidence type="ECO:0000313" key="8">
    <source>
        <dbReference type="Proteomes" id="UP001321861"/>
    </source>
</evidence>
<reference evidence="7 8" key="1">
    <citation type="journal article" date="2023" name="Microbiol. Spectr.">
        <title>Symbiosis of Carpenter Bees with Uncharacterized Lactic Acid Bacteria Showing NAD Auxotrophy.</title>
        <authorList>
            <person name="Kawasaki S."/>
            <person name="Ozawa K."/>
            <person name="Mori T."/>
            <person name="Yamamoto A."/>
            <person name="Ito M."/>
            <person name="Ohkuma M."/>
            <person name="Sakamoto M."/>
            <person name="Matsutani M."/>
        </authorList>
    </citation>
    <scope>NUCLEOTIDE SEQUENCE [LARGE SCALE GENOMIC DNA]</scope>
    <source>
        <strain evidence="7 8">XA3</strain>
    </source>
</reference>
<dbReference type="FunFam" id="3.20.20.80:FF:000004">
    <property type="entry name" value="Beta-glucosidase 6-phospho-beta-glucosidase"/>
    <property type="match status" value="1"/>
</dbReference>
<dbReference type="InterPro" id="IPR033132">
    <property type="entry name" value="GH_1_N_CS"/>
</dbReference>
<evidence type="ECO:0000313" key="7">
    <source>
        <dbReference type="EMBL" id="BDR59087.1"/>
    </source>
</evidence>
<dbReference type="Pfam" id="PF00232">
    <property type="entry name" value="Glyco_hydro_1"/>
    <property type="match status" value="1"/>
</dbReference>
<evidence type="ECO:0000256" key="6">
    <source>
        <dbReference type="RuleBase" id="RU004468"/>
    </source>
</evidence>
<gene>
    <name evidence="7" type="primary">pbg7</name>
    <name evidence="7" type="ORF">XA3_15280</name>
</gene>
<dbReference type="GO" id="GO:0016052">
    <property type="term" value="P:carbohydrate catabolic process"/>
    <property type="evidence" value="ECO:0007669"/>
    <property type="project" value="TreeGrafter"/>
</dbReference>
<keyword evidence="3 6" id="KW-0326">Glycosidase</keyword>
<comment type="similarity">
    <text evidence="1 5">Belongs to the glycosyl hydrolase 1 family.</text>
</comment>
<dbReference type="PRINTS" id="PR00131">
    <property type="entry name" value="GLHYDRLASE1"/>
</dbReference>
<evidence type="ECO:0000256" key="3">
    <source>
        <dbReference type="ARBA" id="ARBA00023295"/>
    </source>
</evidence>
<sequence length="479" mass="54325">MTFKKDFWWGGATAANQIEGAWDVDGRGLAVSDVALGKDQSVNYQKQVQFTSDDVNAALADQTDQLRPKRRGIDFYHRYPEDIKLLGELGVNAFRMSIAWSRIFPNGDEDEPNESGIKFYQEVINSLKEQGIEPIVTLSHYEMPLNLSVNGQGWVSRKVIDYFVKFAKICFESFPEVKYWITFNEIDSIMRHPFTSGGIIPDRSENLNQDIFQALHHQFVASSLVTKLAHELIPDSQVGCMLTKITTYPSTCRPEDVLAAFNKNTMNYFCADVQAKGEYPKLILNYFAKENIKLVMEPDDLQILAANTVDFISLSYYMSLVAAADETGLEMTSGNTVEGGKNPYLETSQWGWAIDPVGIRISLLELYDRYQLPLFIVENGLGAQDQLEKDQTIHDPYRISYLSKHIQEVGKAVDQGVEVMGYLIWGIIDLVSASTSQMSKRYGVIYVDEDDQGHGTFDRYRKDSFAWYQKVIRSNGNDL</sequence>
<protein>
    <submittedName>
        <fullName evidence="7">6-phospho-beta-glucosidase</fullName>
    </submittedName>
</protein>
<dbReference type="KEGG" id="xap:XA3_15280"/>
<dbReference type="InterPro" id="IPR017853">
    <property type="entry name" value="GH"/>
</dbReference>
<dbReference type="PANTHER" id="PTHR10353:SF122">
    <property type="entry name" value="6-PHOSPHO-BETA-GLUCOSIDASE ASCB-RELATED"/>
    <property type="match status" value="1"/>
</dbReference>
<dbReference type="GO" id="GO:0005829">
    <property type="term" value="C:cytosol"/>
    <property type="evidence" value="ECO:0007669"/>
    <property type="project" value="TreeGrafter"/>
</dbReference>
<dbReference type="AlphaFoldDB" id="A0AAU9DE17"/>
<evidence type="ECO:0000256" key="5">
    <source>
        <dbReference type="RuleBase" id="RU003690"/>
    </source>
</evidence>
<feature type="active site" description="Nucleophile" evidence="4">
    <location>
        <position position="378"/>
    </location>
</feature>
<evidence type="ECO:0000256" key="4">
    <source>
        <dbReference type="PROSITE-ProRule" id="PRU10055"/>
    </source>
</evidence>
<dbReference type="GO" id="GO:0008422">
    <property type="term" value="F:beta-glucosidase activity"/>
    <property type="evidence" value="ECO:0007669"/>
    <property type="project" value="TreeGrafter"/>
</dbReference>
<organism evidence="7 8">
    <name type="scientific">Xylocopilactobacillus apicola</name>
    <dbReference type="NCBI Taxonomy" id="2932184"/>
    <lineage>
        <taxon>Bacteria</taxon>
        <taxon>Bacillati</taxon>
        <taxon>Bacillota</taxon>
        <taxon>Bacilli</taxon>
        <taxon>Lactobacillales</taxon>
        <taxon>Lactobacillaceae</taxon>
        <taxon>Xylocopilactobacillus</taxon>
    </lineage>
</organism>
<accession>A0AAU9DE17</accession>
<dbReference type="PROSITE" id="PS00653">
    <property type="entry name" value="GLYCOSYL_HYDROL_F1_2"/>
    <property type="match status" value="1"/>
</dbReference>
<evidence type="ECO:0000256" key="1">
    <source>
        <dbReference type="ARBA" id="ARBA00010838"/>
    </source>
</evidence>
<dbReference type="InterPro" id="IPR001360">
    <property type="entry name" value="Glyco_hydro_1"/>
</dbReference>
<evidence type="ECO:0000256" key="2">
    <source>
        <dbReference type="ARBA" id="ARBA00022801"/>
    </source>
</evidence>
<dbReference type="SUPFAM" id="SSF51445">
    <property type="entry name" value="(Trans)glycosidases"/>
    <property type="match status" value="1"/>
</dbReference>
<dbReference type="Proteomes" id="UP001321861">
    <property type="component" value="Chromosome"/>
</dbReference>
<dbReference type="EMBL" id="AP026802">
    <property type="protein sequence ID" value="BDR59087.1"/>
    <property type="molecule type" value="Genomic_DNA"/>
</dbReference>
<dbReference type="PANTHER" id="PTHR10353">
    <property type="entry name" value="GLYCOSYL HYDROLASE"/>
    <property type="match status" value="1"/>
</dbReference>
<dbReference type="InterPro" id="IPR018120">
    <property type="entry name" value="Glyco_hydro_1_AS"/>
</dbReference>
<dbReference type="PROSITE" id="PS00572">
    <property type="entry name" value="GLYCOSYL_HYDROL_F1_1"/>
    <property type="match status" value="1"/>
</dbReference>
<proteinExistence type="inferred from homology"/>